<dbReference type="InterPro" id="IPR010611">
    <property type="entry name" value="3D_dom"/>
</dbReference>
<dbReference type="PANTHER" id="PTHR39160:SF4">
    <property type="entry name" value="RESUSCITATION-PROMOTING FACTOR RPFB"/>
    <property type="match status" value="1"/>
</dbReference>
<dbReference type="SUPFAM" id="SSF50685">
    <property type="entry name" value="Barwin-like endoglucanases"/>
    <property type="match status" value="1"/>
</dbReference>
<evidence type="ECO:0000256" key="1">
    <source>
        <dbReference type="ARBA" id="ARBA00022729"/>
    </source>
</evidence>
<dbReference type="InterPro" id="IPR051933">
    <property type="entry name" value="Resuscitation_pf_RpfB"/>
</dbReference>
<dbReference type="Pfam" id="PF06725">
    <property type="entry name" value="3D"/>
    <property type="match status" value="1"/>
</dbReference>
<keyword evidence="5" id="KW-1185">Reference proteome</keyword>
<dbReference type="PANTHER" id="PTHR39160">
    <property type="entry name" value="CELL WALL-BINDING PROTEIN YOCH"/>
    <property type="match status" value="1"/>
</dbReference>
<dbReference type="InterPro" id="IPR011098">
    <property type="entry name" value="G5_dom"/>
</dbReference>
<dbReference type="Proteomes" id="UP001229209">
    <property type="component" value="Unassembled WGS sequence"/>
</dbReference>
<feature type="domain" description="G5" evidence="3">
    <location>
        <begin position="86"/>
        <end position="165"/>
    </location>
</feature>
<accession>A0ABT9LWR7</accession>
<dbReference type="InterPro" id="IPR059180">
    <property type="entry name" value="3D_YorM"/>
</dbReference>
<dbReference type="Gene3D" id="2.40.40.10">
    <property type="entry name" value="RlpA-like domain"/>
    <property type="match status" value="1"/>
</dbReference>
<dbReference type="PROSITE" id="PS51109">
    <property type="entry name" value="G5"/>
    <property type="match status" value="1"/>
</dbReference>
<comment type="caution">
    <text evidence="4">The sequence shown here is derived from an EMBL/GenBank/DDBJ whole genome shotgun (WGS) entry which is preliminary data.</text>
</comment>
<evidence type="ECO:0000256" key="2">
    <source>
        <dbReference type="SAM" id="SignalP"/>
    </source>
</evidence>
<gene>
    <name evidence="4" type="ORF">J2S04_001671</name>
</gene>
<dbReference type="Gene3D" id="2.20.230.10">
    <property type="entry name" value="Resuscitation-promoting factor rpfb"/>
    <property type="match status" value="1"/>
</dbReference>
<sequence length="286" mass="31071">MLKPGMMPVTISALIASLIADGATTLVPSSHQETTTLFPKANSIYINNENSSLQAQNKSQWLKIRLQKKENSKKSFMTSLHTDHRFMQKHVVTTISKRRLPFETFIEKTTRLPVGQYHVLHSGEEGIAEIKQVRVFLDGRMLQQAEHVQTIRPPTPRVLLEGIAPVLPPIQSQTYNQSNPESTLSARSSNNLQSAETLTVVATAYVAGGITATGRPAEPGVIAVDPSVIPLGSVVYIPGFGDLIAADTGGAIQGDRIDICMATEQEALDFGRRTLTLYVLKPGSAS</sequence>
<reference evidence="4 5" key="1">
    <citation type="submission" date="2023-07" db="EMBL/GenBank/DDBJ databases">
        <title>Genomic Encyclopedia of Type Strains, Phase IV (KMG-IV): sequencing the most valuable type-strain genomes for metagenomic binning, comparative biology and taxonomic classification.</title>
        <authorList>
            <person name="Goeker M."/>
        </authorList>
    </citation>
    <scope>NUCLEOTIDE SEQUENCE [LARGE SCALE GENOMIC DNA]</scope>
    <source>
        <strain evidence="4 5">DSM 25924</strain>
    </source>
</reference>
<feature type="chain" id="PRO_5046352439" evidence="2">
    <location>
        <begin position="23"/>
        <end position="286"/>
    </location>
</feature>
<dbReference type="RefSeq" id="WP_203115431.1">
    <property type="nucleotide sequence ID" value="NZ_JAURUO010000008.1"/>
</dbReference>
<protein>
    <submittedName>
        <fullName evidence="4">3D (Asp-Asp-Asp) domain-containing protein</fullName>
    </submittedName>
</protein>
<organism evidence="4 5">
    <name type="scientific">Alicyclobacillus tolerans</name>
    <dbReference type="NCBI Taxonomy" id="90970"/>
    <lineage>
        <taxon>Bacteria</taxon>
        <taxon>Bacillati</taxon>
        <taxon>Bacillota</taxon>
        <taxon>Bacilli</taxon>
        <taxon>Bacillales</taxon>
        <taxon>Alicyclobacillaceae</taxon>
        <taxon>Alicyclobacillus</taxon>
    </lineage>
</organism>
<feature type="signal peptide" evidence="2">
    <location>
        <begin position="1"/>
        <end position="22"/>
    </location>
</feature>
<proteinExistence type="predicted"/>
<keyword evidence="1 2" id="KW-0732">Signal</keyword>
<dbReference type="EMBL" id="JAURUO010000008">
    <property type="protein sequence ID" value="MDP9728720.1"/>
    <property type="molecule type" value="Genomic_DNA"/>
</dbReference>
<evidence type="ECO:0000259" key="3">
    <source>
        <dbReference type="PROSITE" id="PS51109"/>
    </source>
</evidence>
<dbReference type="CDD" id="cd14667">
    <property type="entry name" value="3D_containing_proteins"/>
    <property type="match status" value="1"/>
</dbReference>
<dbReference type="InterPro" id="IPR036908">
    <property type="entry name" value="RlpA-like_sf"/>
</dbReference>
<name>A0ABT9LWR7_9BACL</name>
<evidence type="ECO:0000313" key="4">
    <source>
        <dbReference type="EMBL" id="MDP9728720.1"/>
    </source>
</evidence>
<evidence type="ECO:0000313" key="5">
    <source>
        <dbReference type="Proteomes" id="UP001229209"/>
    </source>
</evidence>